<dbReference type="RefSeq" id="WP_380129855.1">
    <property type="nucleotide sequence ID" value="NZ_JBHSEG010000008.1"/>
</dbReference>
<keyword evidence="2" id="KW-1185">Reference proteome</keyword>
<organism evidence="1 2">
    <name type="scientific">Deinococcus sonorensis</name>
    <dbReference type="NCBI Taxonomy" id="309891"/>
    <lineage>
        <taxon>Bacteria</taxon>
        <taxon>Thermotogati</taxon>
        <taxon>Deinococcota</taxon>
        <taxon>Deinococci</taxon>
        <taxon>Deinococcales</taxon>
        <taxon>Deinococcaceae</taxon>
        <taxon>Deinococcus</taxon>
    </lineage>
</organism>
<accession>A0ABV8YAZ2</accession>
<sequence length="47" mass="5096">MREGYASATIQRVFPITGRGVALELAELEGVIQTGDWLVISAGPHER</sequence>
<name>A0ABV8YAZ2_9DEIO</name>
<dbReference type="EMBL" id="JBHSEG010000008">
    <property type="protein sequence ID" value="MFC4455137.1"/>
    <property type="molecule type" value="Genomic_DNA"/>
</dbReference>
<proteinExistence type="predicted"/>
<evidence type="ECO:0000313" key="1">
    <source>
        <dbReference type="EMBL" id="MFC4455137.1"/>
    </source>
</evidence>
<reference evidence="2" key="1">
    <citation type="journal article" date="2019" name="Int. J. Syst. Evol. Microbiol.">
        <title>The Global Catalogue of Microorganisms (GCM) 10K type strain sequencing project: providing services to taxonomists for standard genome sequencing and annotation.</title>
        <authorList>
            <consortium name="The Broad Institute Genomics Platform"/>
            <consortium name="The Broad Institute Genome Sequencing Center for Infectious Disease"/>
            <person name="Wu L."/>
            <person name="Ma J."/>
        </authorList>
    </citation>
    <scope>NUCLEOTIDE SEQUENCE [LARGE SCALE GENOMIC DNA]</scope>
    <source>
        <strain evidence="2">CCUG 39970</strain>
    </source>
</reference>
<gene>
    <name evidence="1" type="ORF">ACFO0P_15265</name>
</gene>
<comment type="caution">
    <text evidence="1">The sequence shown here is derived from an EMBL/GenBank/DDBJ whole genome shotgun (WGS) entry which is preliminary data.</text>
</comment>
<evidence type="ECO:0000313" key="2">
    <source>
        <dbReference type="Proteomes" id="UP001595939"/>
    </source>
</evidence>
<dbReference type="Proteomes" id="UP001595939">
    <property type="component" value="Unassembled WGS sequence"/>
</dbReference>
<protein>
    <submittedName>
        <fullName evidence="1">Uncharacterized protein</fullName>
    </submittedName>
</protein>